<evidence type="ECO:0000259" key="4">
    <source>
        <dbReference type="Pfam" id="PF25944"/>
    </source>
</evidence>
<reference evidence="5" key="1">
    <citation type="submission" date="2021-05" db="EMBL/GenBank/DDBJ databases">
        <authorList>
            <person name="Pietrasiak N."/>
            <person name="Ward R."/>
            <person name="Stajich J.E."/>
            <person name="Kurbessoian T."/>
        </authorList>
    </citation>
    <scope>NUCLEOTIDE SEQUENCE</scope>
    <source>
        <strain evidence="5">GSE-TBD4-15B</strain>
    </source>
</reference>
<evidence type="ECO:0000256" key="3">
    <source>
        <dbReference type="SAM" id="SignalP"/>
    </source>
</evidence>
<dbReference type="Pfam" id="PF25944">
    <property type="entry name" value="Beta-barrel_RND"/>
    <property type="match status" value="1"/>
</dbReference>
<dbReference type="SUPFAM" id="SSF111369">
    <property type="entry name" value="HlyD-like secretion proteins"/>
    <property type="match status" value="2"/>
</dbReference>
<dbReference type="Proteomes" id="UP000707356">
    <property type="component" value="Unassembled WGS sequence"/>
</dbReference>
<dbReference type="AlphaFoldDB" id="A0A951U4X9"/>
<proteinExistence type="inferred from homology"/>
<dbReference type="Gene3D" id="2.40.50.100">
    <property type="match status" value="2"/>
</dbReference>
<gene>
    <name evidence="5" type="ORF">KME07_11655</name>
</gene>
<accession>A0A951U4X9</accession>
<dbReference type="Gene3D" id="1.10.287.470">
    <property type="entry name" value="Helix hairpin bin"/>
    <property type="match status" value="2"/>
</dbReference>
<evidence type="ECO:0000256" key="2">
    <source>
        <dbReference type="ARBA" id="ARBA00009477"/>
    </source>
</evidence>
<dbReference type="EMBL" id="JAHHHV010000065">
    <property type="protein sequence ID" value="MBW4466080.1"/>
    <property type="molecule type" value="Genomic_DNA"/>
</dbReference>
<dbReference type="InterPro" id="IPR058626">
    <property type="entry name" value="MdtA-like_b-barrel"/>
</dbReference>
<name>A0A951U4X9_9CYAN</name>
<sequence>MNPKTTGKAAKRLLSSVMMVSLLVACSRPEQAGGPPGAGQALPVKIAELDASPVEDGSEFVGTLEAAQKVTLQPQTQGRVKEVFVANGDRVTQGTPILSLSIDQSQANVDTARAGVSSAQASVSAAQAAKGTAEARLQASQADQARAAADLQLQQTEFSRTSALVAEGAQSQQQLDVARRNLDAARAAEAAARKQVAAAQASVNEAQSGIARAQSGVREAESRVASQSVELDFRQVVAPMTGIVGSFPVKPGDFVTPQTTLTTLTSNDQLDMRISVPSNYSDRMRIGLPVQLIDPSTKKSLGTGSISFISPQVEAGAQSILTKARFQNSGNLRDGQFVQSRIVWDKTTGILVPTTAITRVGGQAFVYAVEEKPAEGDSPAQTIVAQRPVRLGSIQGNSYVVLDGLKPGDKIATTNILRLRDGAPVQPEAESSPSPSP</sequence>
<keyword evidence="3" id="KW-0732">Signal</keyword>
<dbReference type="NCBIfam" id="TIGR01730">
    <property type="entry name" value="RND_mfp"/>
    <property type="match status" value="1"/>
</dbReference>
<dbReference type="GO" id="GO:0015562">
    <property type="term" value="F:efflux transmembrane transporter activity"/>
    <property type="evidence" value="ECO:0007669"/>
    <property type="project" value="TreeGrafter"/>
</dbReference>
<dbReference type="InterPro" id="IPR006143">
    <property type="entry name" value="RND_pump_MFP"/>
</dbReference>
<organism evidence="5 6">
    <name type="scientific">Pegethrix bostrychoides GSE-TBD4-15B</name>
    <dbReference type="NCBI Taxonomy" id="2839662"/>
    <lineage>
        <taxon>Bacteria</taxon>
        <taxon>Bacillati</taxon>
        <taxon>Cyanobacteriota</taxon>
        <taxon>Cyanophyceae</taxon>
        <taxon>Oculatellales</taxon>
        <taxon>Oculatellaceae</taxon>
        <taxon>Pegethrix</taxon>
    </lineage>
</organism>
<protein>
    <submittedName>
        <fullName evidence="5">Efflux RND transporter periplasmic adaptor subunit</fullName>
    </submittedName>
</protein>
<comment type="similarity">
    <text evidence="2">Belongs to the membrane fusion protein (MFP) (TC 8.A.1) family.</text>
</comment>
<dbReference type="PANTHER" id="PTHR30469">
    <property type="entry name" value="MULTIDRUG RESISTANCE PROTEIN MDTA"/>
    <property type="match status" value="1"/>
</dbReference>
<dbReference type="Gene3D" id="2.40.420.20">
    <property type="match status" value="1"/>
</dbReference>
<evidence type="ECO:0000313" key="5">
    <source>
        <dbReference type="EMBL" id="MBW4466080.1"/>
    </source>
</evidence>
<dbReference type="PROSITE" id="PS51257">
    <property type="entry name" value="PROKAR_LIPOPROTEIN"/>
    <property type="match status" value="1"/>
</dbReference>
<dbReference type="GO" id="GO:1990281">
    <property type="term" value="C:efflux pump complex"/>
    <property type="evidence" value="ECO:0007669"/>
    <property type="project" value="TreeGrafter"/>
</dbReference>
<evidence type="ECO:0000313" key="6">
    <source>
        <dbReference type="Proteomes" id="UP000707356"/>
    </source>
</evidence>
<feature type="chain" id="PRO_5037924707" evidence="3">
    <location>
        <begin position="33"/>
        <end position="437"/>
    </location>
</feature>
<evidence type="ECO:0000256" key="1">
    <source>
        <dbReference type="ARBA" id="ARBA00004236"/>
    </source>
</evidence>
<dbReference type="PANTHER" id="PTHR30469:SF39">
    <property type="entry name" value="SLL0180 PROTEIN"/>
    <property type="match status" value="1"/>
</dbReference>
<feature type="domain" description="Multidrug resistance protein MdtA-like beta-barrel" evidence="4">
    <location>
        <begin position="263"/>
        <end position="343"/>
    </location>
</feature>
<reference evidence="5" key="2">
    <citation type="journal article" date="2022" name="Microbiol. Resour. Announc.">
        <title>Metagenome Sequencing to Explore Phylogenomics of Terrestrial Cyanobacteria.</title>
        <authorList>
            <person name="Ward R.D."/>
            <person name="Stajich J.E."/>
            <person name="Johansen J.R."/>
            <person name="Huntemann M."/>
            <person name="Clum A."/>
            <person name="Foster B."/>
            <person name="Foster B."/>
            <person name="Roux S."/>
            <person name="Palaniappan K."/>
            <person name="Varghese N."/>
            <person name="Mukherjee S."/>
            <person name="Reddy T.B.K."/>
            <person name="Daum C."/>
            <person name="Copeland A."/>
            <person name="Chen I.A."/>
            <person name="Ivanova N.N."/>
            <person name="Kyrpides N.C."/>
            <person name="Shapiro N."/>
            <person name="Eloe-Fadrosh E.A."/>
            <person name="Pietrasiak N."/>
        </authorList>
    </citation>
    <scope>NUCLEOTIDE SEQUENCE</scope>
    <source>
        <strain evidence="5">GSE-TBD4-15B</strain>
    </source>
</reference>
<feature type="signal peptide" evidence="3">
    <location>
        <begin position="1"/>
        <end position="32"/>
    </location>
</feature>
<dbReference type="Gene3D" id="2.40.30.170">
    <property type="match status" value="1"/>
</dbReference>
<comment type="subcellular location">
    <subcellularLocation>
        <location evidence="1">Cell membrane</location>
    </subcellularLocation>
</comment>
<comment type="caution">
    <text evidence="5">The sequence shown here is derived from an EMBL/GenBank/DDBJ whole genome shotgun (WGS) entry which is preliminary data.</text>
</comment>